<organism evidence="1 2">
    <name type="scientific">Flavobacterium branchiarum</name>
    <dbReference type="NCBI Taxonomy" id="1114870"/>
    <lineage>
        <taxon>Bacteria</taxon>
        <taxon>Pseudomonadati</taxon>
        <taxon>Bacteroidota</taxon>
        <taxon>Flavobacteriia</taxon>
        <taxon>Flavobacteriales</taxon>
        <taxon>Flavobacteriaceae</taxon>
        <taxon>Flavobacterium</taxon>
    </lineage>
</organism>
<reference evidence="1 2" key="1">
    <citation type="submission" date="2024-09" db="EMBL/GenBank/DDBJ databases">
        <authorList>
            <person name="Sun Q."/>
            <person name="Mori K."/>
        </authorList>
    </citation>
    <scope>NUCLEOTIDE SEQUENCE [LARGE SCALE GENOMIC DNA]</scope>
    <source>
        <strain evidence="1 2">CECT 7908</strain>
    </source>
</reference>
<proteinExistence type="predicted"/>
<dbReference type="EMBL" id="JBHMEX010000013">
    <property type="protein sequence ID" value="MFB9063215.1"/>
    <property type="molecule type" value="Genomic_DNA"/>
</dbReference>
<gene>
    <name evidence="1" type="ORF">ACFFUQ_04210</name>
</gene>
<accession>A0ABV5FI58</accession>
<name>A0ABV5FI58_9FLAO</name>
<dbReference type="Proteomes" id="UP001589589">
    <property type="component" value="Unassembled WGS sequence"/>
</dbReference>
<comment type="caution">
    <text evidence="1">The sequence shown here is derived from an EMBL/GenBank/DDBJ whole genome shotgun (WGS) entry which is preliminary data.</text>
</comment>
<evidence type="ECO:0000313" key="2">
    <source>
        <dbReference type="Proteomes" id="UP001589589"/>
    </source>
</evidence>
<keyword evidence="2" id="KW-1185">Reference proteome</keyword>
<protein>
    <submittedName>
        <fullName evidence="1">Uncharacterized protein</fullName>
    </submittedName>
</protein>
<dbReference type="RefSeq" id="WP_290266050.1">
    <property type="nucleotide sequence ID" value="NZ_JAUFQQ010000005.1"/>
</dbReference>
<evidence type="ECO:0000313" key="1">
    <source>
        <dbReference type="EMBL" id="MFB9063215.1"/>
    </source>
</evidence>
<sequence length="114" mass="12931">METQPKESAKALLELINRGCYFTKLKQENNNDSFDVTLKVSCYNELNLMVSDLLKASIILLNDDARNLSNSTIVSDFNVMTLLEIAVQLLPDEELVLLDDLHKLHLKSETTFSK</sequence>